<evidence type="ECO:0000313" key="3">
    <source>
        <dbReference type="EMBL" id="PWN18523.1"/>
    </source>
</evidence>
<keyword evidence="2" id="KW-0812">Transmembrane</keyword>
<feature type="compositionally biased region" description="Polar residues" evidence="1">
    <location>
        <begin position="382"/>
        <end position="391"/>
    </location>
</feature>
<feature type="compositionally biased region" description="Low complexity" evidence="1">
    <location>
        <begin position="573"/>
        <end position="588"/>
    </location>
</feature>
<dbReference type="EMBL" id="KZ819336">
    <property type="protein sequence ID" value="PWN18523.1"/>
    <property type="molecule type" value="Genomic_DNA"/>
</dbReference>
<evidence type="ECO:0000256" key="1">
    <source>
        <dbReference type="SAM" id="MobiDB-lite"/>
    </source>
</evidence>
<feature type="region of interest" description="Disordered" evidence="1">
    <location>
        <begin position="101"/>
        <end position="170"/>
    </location>
</feature>
<dbReference type="OrthoDB" id="3366429at2759"/>
<feature type="compositionally biased region" description="Polar residues" evidence="1">
    <location>
        <begin position="500"/>
        <end position="509"/>
    </location>
</feature>
<organism evidence="3 4">
    <name type="scientific">Pseudomicrostroma glucosiphilum</name>
    <dbReference type="NCBI Taxonomy" id="1684307"/>
    <lineage>
        <taxon>Eukaryota</taxon>
        <taxon>Fungi</taxon>
        <taxon>Dikarya</taxon>
        <taxon>Basidiomycota</taxon>
        <taxon>Ustilaginomycotina</taxon>
        <taxon>Exobasidiomycetes</taxon>
        <taxon>Microstromatales</taxon>
        <taxon>Microstromatales incertae sedis</taxon>
        <taxon>Pseudomicrostroma</taxon>
    </lineage>
</organism>
<feature type="compositionally biased region" description="Polar residues" evidence="1">
    <location>
        <begin position="552"/>
        <end position="572"/>
    </location>
</feature>
<evidence type="ECO:0000313" key="4">
    <source>
        <dbReference type="Proteomes" id="UP000245942"/>
    </source>
</evidence>
<keyword evidence="2" id="KW-1133">Transmembrane helix</keyword>
<feature type="region of interest" description="Disordered" evidence="1">
    <location>
        <begin position="35"/>
        <end position="56"/>
    </location>
</feature>
<protein>
    <submittedName>
        <fullName evidence="3">Uncharacterized protein</fullName>
    </submittedName>
</protein>
<feature type="compositionally biased region" description="Polar residues" evidence="1">
    <location>
        <begin position="526"/>
        <end position="536"/>
    </location>
</feature>
<keyword evidence="2" id="KW-0472">Membrane</keyword>
<reference evidence="3 4" key="1">
    <citation type="journal article" date="2018" name="Mol. Biol. Evol.">
        <title>Broad Genomic Sampling Reveals a Smut Pathogenic Ancestry of the Fungal Clade Ustilaginomycotina.</title>
        <authorList>
            <person name="Kijpornyongpan T."/>
            <person name="Mondo S.J."/>
            <person name="Barry K."/>
            <person name="Sandor L."/>
            <person name="Lee J."/>
            <person name="Lipzen A."/>
            <person name="Pangilinan J."/>
            <person name="LaButti K."/>
            <person name="Hainaut M."/>
            <person name="Henrissat B."/>
            <person name="Grigoriev I.V."/>
            <person name="Spatafora J.W."/>
            <person name="Aime M.C."/>
        </authorList>
    </citation>
    <scope>NUCLEOTIDE SEQUENCE [LARGE SCALE GENOMIC DNA]</scope>
    <source>
        <strain evidence="3 4">MCA 4718</strain>
    </source>
</reference>
<proteinExistence type="predicted"/>
<evidence type="ECO:0000256" key="2">
    <source>
        <dbReference type="SAM" id="Phobius"/>
    </source>
</evidence>
<feature type="region of interest" description="Disordered" evidence="1">
    <location>
        <begin position="270"/>
        <end position="641"/>
    </location>
</feature>
<feature type="transmembrane region" description="Helical" evidence="2">
    <location>
        <begin position="6"/>
        <end position="25"/>
    </location>
</feature>
<keyword evidence="4" id="KW-1185">Reference proteome</keyword>
<feature type="compositionally biased region" description="Polar residues" evidence="1">
    <location>
        <begin position="455"/>
        <end position="464"/>
    </location>
</feature>
<dbReference type="Proteomes" id="UP000245942">
    <property type="component" value="Unassembled WGS sequence"/>
</dbReference>
<feature type="compositionally biased region" description="Low complexity" evidence="1">
    <location>
        <begin position="603"/>
        <end position="641"/>
    </location>
</feature>
<gene>
    <name evidence="3" type="ORF">BCV69DRAFT_76674</name>
</gene>
<sequence length="684" mass="70470">MPQPATAGIVLGGIFGGAAVLYFTYRLHRRWRRRRGRGPKHPESELPPIRPANVPNPWDAPNISSQFREGGQIYGRHIPRSYSMPTSPIWDSETASPFPFDFKRTPSPGLLTPAVGSSSASGSPSPGHTWGGTASGSNSFLQPLPPAAGSSSPTADGLEPLLSDRPGTRLSVISSSSSTMALKRSYASSVHSSHLTHSSSTPIYGLGMGHLQGQPAKRSSYLPHSPLNRDKIQIVPPQPLGIGLGGLATAVDQRTLAFSPASGIGDGTSELFGQDVLWPSSDPAEGSERPQRPARVHNSTSRSSIGHDERMRYLQEGPARQASPAEFGSSKRPTLDPAARITSSPRQSESRSRSPAHLTSSTSAGQGTPDTLHPSHTPPPSKSRTNSSTGRQILAAPPTLPHIPASQDSPSSALPQYPSLSREATPRADTESRQQQQPTVAMPSPVRPLARILSASGSHHSSAETYARGGTSEREEIASAGSPGPAPEGLLSESPKGIADSSQRLSVSESAPIPQNGEFAAAPVSLATQPQTSTGAASPISPPLAINFAWNPANTSSLSTKGPSQGTRNISPARTAGTAAAGGSDQQPQPQPGREDDVDPANSSSSRVTSSASTGTAGTTSGSASASGSGSGSTTTDTAGSSTENLGALLLVEGVHNNEDGSKGLILANGNLETHGAGQDGITT</sequence>
<dbReference type="GeneID" id="37017246"/>
<dbReference type="AlphaFoldDB" id="A0A316U270"/>
<accession>A0A316U270</accession>
<feature type="compositionally biased region" description="Low complexity" evidence="1">
    <location>
        <begin position="113"/>
        <end position="127"/>
    </location>
</feature>
<name>A0A316U270_9BASI</name>
<dbReference type="RefSeq" id="XP_025345683.1">
    <property type="nucleotide sequence ID" value="XM_025495512.1"/>
</dbReference>
<feature type="compositionally biased region" description="Polar residues" evidence="1">
    <location>
        <begin position="357"/>
        <end position="369"/>
    </location>
</feature>
<feature type="region of interest" description="Disordered" evidence="1">
    <location>
        <begin position="206"/>
        <end position="233"/>
    </location>
</feature>